<evidence type="ECO:0000256" key="6">
    <source>
        <dbReference type="ARBA" id="ARBA00022840"/>
    </source>
</evidence>
<evidence type="ECO:0000256" key="1">
    <source>
        <dbReference type="ARBA" id="ARBA00005077"/>
    </source>
</evidence>
<feature type="active site" evidence="9">
    <location>
        <position position="340"/>
    </location>
</feature>
<dbReference type="AlphaFoldDB" id="A0A8G2FVG3"/>
<feature type="binding site" evidence="9">
    <location>
        <position position="299"/>
    </location>
    <ligand>
        <name>L-glutamine</name>
        <dbReference type="ChEBI" id="CHEBI:58359"/>
    </ligand>
</feature>
<dbReference type="NCBIfam" id="TIGR01368">
    <property type="entry name" value="CPSaseIIsmall"/>
    <property type="match status" value="1"/>
</dbReference>
<keyword evidence="3 9" id="KW-0055">Arginine biosynthesis</keyword>
<dbReference type="Pfam" id="PF00988">
    <property type="entry name" value="CPSase_sm_chain"/>
    <property type="match status" value="1"/>
</dbReference>
<dbReference type="InterPro" id="IPR006274">
    <property type="entry name" value="CarbamoylP_synth_ssu"/>
</dbReference>
<dbReference type="InterPro" id="IPR029062">
    <property type="entry name" value="Class_I_gatase-like"/>
</dbReference>
<dbReference type="Pfam" id="PF00117">
    <property type="entry name" value="GATase"/>
    <property type="match status" value="1"/>
</dbReference>
<comment type="catalytic activity">
    <reaction evidence="8 9">
        <text>hydrogencarbonate + L-glutamine + 2 ATP + H2O = carbamoyl phosphate + L-glutamate + 2 ADP + phosphate + 2 H(+)</text>
        <dbReference type="Rhea" id="RHEA:18633"/>
        <dbReference type="ChEBI" id="CHEBI:15377"/>
        <dbReference type="ChEBI" id="CHEBI:15378"/>
        <dbReference type="ChEBI" id="CHEBI:17544"/>
        <dbReference type="ChEBI" id="CHEBI:29985"/>
        <dbReference type="ChEBI" id="CHEBI:30616"/>
        <dbReference type="ChEBI" id="CHEBI:43474"/>
        <dbReference type="ChEBI" id="CHEBI:58228"/>
        <dbReference type="ChEBI" id="CHEBI:58359"/>
        <dbReference type="ChEBI" id="CHEBI:456216"/>
        <dbReference type="EC" id="6.3.5.5"/>
    </reaction>
</comment>
<dbReference type="NCBIfam" id="NF009475">
    <property type="entry name" value="PRK12838.1"/>
    <property type="match status" value="1"/>
</dbReference>
<feature type="binding site" evidence="9">
    <location>
        <position position="228"/>
    </location>
    <ligand>
        <name>L-glutamine</name>
        <dbReference type="ChEBI" id="CHEBI:58359"/>
    </ligand>
</feature>
<reference evidence="11 12" key="1">
    <citation type="submission" date="2017-04" db="EMBL/GenBank/DDBJ databases">
        <authorList>
            <person name="Varghese N."/>
            <person name="Submissions S."/>
        </authorList>
    </citation>
    <scope>NUCLEOTIDE SEQUENCE [LARGE SCALE GENOMIC DNA]</scope>
    <source>
        <strain evidence="11 12">DSM 9789</strain>
    </source>
</reference>
<dbReference type="GO" id="GO:0006207">
    <property type="term" value="P:'de novo' pyrimidine nucleobase biosynthetic process"/>
    <property type="evidence" value="ECO:0007669"/>
    <property type="project" value="InterPro"/>
</dbReference>
<comment type="catalytic activity">
    <reaction evidence="9">
        <text>L-glutamine + H2O = L-glutamate + NH4(+)</text>
        <dbReference type="Rhea" id="RHEA:15889"/>
        <dbReference type="ChEBI" id="CHEBI:15377"/>
        <dbReference type="ChEBI" id="CHEBI:28938"/>
        <dbReference type="ChEBI" id="CHEBI:29985"/>
        <dbReference type="ChEBI" id="CHEBI:58359"/>
    </reaction>
</comment>
<feature type="binding site" evidence="9">
    <location>
        <position position="258"/>
    </location>
    <ligand>
        <name>L-glutamine</name>
        <dbReference type="ChEBI" id="CHEBI:58359"/>
    </ligand>
</feature>
<dbReference type="InterPro" id="IPR002474">
    <property type="entry name" value="CarbamoylP_synth_ssu_N"/>
</dbReference>
<dbReference type="EMBL" id="FWYE01000001">
    <property type="protein sequence ID" value="SMD30206.1"/>
    <property type="molecule type" value="Genomic_DNA"/>
</dbReference>
<feature type="binding site" evidence="9">
    <location>
        <position position="261"/>
    </location>
    <ligand>
        <name>L-glutamine</name>
        <dbReference type="ChEBI" id="CHEBI:58359"/>
    </ligand>
</feature>
<feature type="region of interest" description="CPSase" evidence="9">
    <location>
        <begin position="1"/>
        <end position="181"/>
    </location>
</feature>
<keyword evidence="9" id="KW-0028">Amino-acid biosynthesis</keyword>
<name>A0A8G2FVG3_PICTO</name>
<dbReference type="SUPFAM" id="SSF52317">
    <property type="entry name" value="Class I glutamine amidotransferase-like"/>
    <property type="match status" value="1"/>
</dbReference>
<dbReference type="EC" id="6.3.5.5" evidence="9"/>
<dbReference type="UniPathway" id="UPA00068">
    <property type="reaction ID" value="UER00171"/>
</dbReference>
<keyword evidence="4 9" id="KW-0436">Ligase</keyword>
<feature type="active site" evidence="9">
    <location>
        <position position="342"/>
    </location>
</feature>
<dbReference type="UniPathway" id="UPA00070">
    <property type="reaction ID" value="UER00115"/>
</dbReference>
<evidence type="ECO:0000313" key="11">
    <source>
        <dbReference type="EMBL" id="SMD30206.1"/>
    </source>
</evidence>
<dbReference type="HAMAP" id="MF_01209">
    <property type="entry name" value="CPSase_S_chain"/>
    <property type="match status" value="1"/>
</dbReference>
<keyword evidence="6 9" id="KW-0067">ATP-binding</keyword>
<comment type="similarity">
    <text evidence="2 9">Belongs to the CarA family.</text>
</comment>
<dbReference type="GO" id="GO:0044205">
    <property type="term" value="P:'de novo' UMP biosynthetic process"/>
    <property type="evidence" value="ECO:0007669"/>
    <property type="project" value="UniProtKB-UniRule"/>
</dbReference>
<feature type="binding site" evidence="9">
    <location>
        <position position="230"/>
    </location>
    <ligand>
        <name>L-glutamine</name>
        <dbReference type="ChEBI" id="CHEBI:58359"/>
    </ligand>
</feature>
<dbReference type="PRINTS" id="PR00099">
    <property type="entry name" value="CPSGATASE"/>
</dbReference>
<feature type="active site" description="Nucleophile" evidence="9">
    <location>
        <position position="257"/>
    </location>
</feature>
<keyword evidence="12" id="KW-1185">Reference proteome</keyword>
<dbReference type="PRINTS" id="PR00096">
    <property type="entry name" value="GATASE"/>
</dbReference>
<feature type="binding site" evidence="9">
    <location>
        <position position="297"/>
    </location>
    <ligand>
        <name>L-glutamine</name>
        <dbReference type="ChEBI" id="CHEBI:58359"/>
    </ligand>
</feature>
<dbReference type="Gene3D" id="3.50.30.20">
    <property type="entry name" value="Carbamoyl-phosphate synthase small subunit, N-terminal domain"/>
    <property type="match status" value="1"/>
</dbReference>
<dbReference type="CDD" id="cd01744">
    <property type="entry name" value="GATase1_CPSase"/>
    <property type="match status" value="1"/>
</dbReference>
<dbReference type="InterPro" id="IPR035686">
    <property type="entry name" value="CPSase_GATase1"/>
</dbReference>
<dbReference type="InterPro" id="IPR036480">
    <property type="entry name" value="CarbP_synth_ssu_N_sf"/>
</dbReference>
<feature type="binding site" evidence="9">
    <location>
        <position position="61"/>
    </location>
    <ligand>
        <name>L-glutamine</name>
        <dbReference type="ChEBI" id="CHEBI:58359"/>
    </ligand>
</feature>
<dbReference type="PROSITE" id="PS51273">
    <property type="entry name" value="GATASE_TYPE_1"/>
    <property type="match status" value="1"/>
</dbReference>
<sequence length="363" mass="40744">MENNIFNIEISLFKVYMYRYLILEDGTVYKGTAYGYEGETHGELVFTTSMSGYLETITDPSYAGQILIFAYPEIANYPLSYESMESDRIQVSGLITRDAHAEMPAGNLGISFDEFMRMNKVPGIDGIDTRHLVEKIRRKGVMKAWIRNTEKMPDDFPDTMSENLVGLVSRKRESFVKSGSKRILFIDVGTKNSLINNLAKIASLHIVPYNYDFDSIKDDYDMIFIPNGPGDPAHESLDELRDFIKRSFGSIPVTGVCLGNQIIALAAGARTEKMKFGHRGVNHAVTNGDKIYITSHNHGYAVSRDSLNGTGLRLAGWDINDGTVEMLEGDELKTFSVQFHPEAHPGPYDGEWFFGKLREMLGD</sequence>
<comment type="pathway">
    <text evidence="1 9">Amino-acid biosynthesis; L-arginine biosynthesis; carbamoyl phosphate from bicarbonate: step 1/1.</text>
</comment>
<evidence type="ECO:0000259" key="10">
    <source>
        <dbReference type="SMART" id="SM01097"/>
    </source>
</evidence>
<evidence type="ECO:0000313" key="12">
    <source>
        <dbReference type="Proteomes" id="UP000192315"/>
    </source>
</evidence>
<evidence type="ECO:0000256" key="4">
    <source>
        <dbReference type="ARBA" id="ARBA00022598"/>
    </source>
</evidence>
<dbReference type="GO" id="GO:0006541">
    <property type="term" value="P:glutamine metabolic process"/>
    <property type="evidence" value="ECO:0007669"/>
    <property type="project" value="InterPro"/>
</dbReference>
<dbReference type="GO" id="GO:0006526">
    <property type="term" value="P:L-arginine biosynthetic process"/>
    <property type="evidence" value="ECO:0007669"/>
    <property type="project" value="UniProtKB-UniRule"/>
</dbReference>
<evidence type="ECO:0000256" key="2">
    <source>
        <dbReference type="ARBA" id="ARBA00007800"/>
    </source>
</evidence>
<dbReference type="PANTHER" id="PTHR43418:SF7">
    <property type="entry name" value="CARBAMOYL-PHOSPHATE SYNTHASE SMALL CHAIN"/>
    <property type="match status" value="1"/>
</dbReference>
<dbReference type="SUPFAM" id="SSF52021">
    <property type="entry name" value="Carbamoyl phosphate synthetase, small subunit N-terminal domain"/>
    <property type="match status" value="1"/>
</dbReference>
<comment type="caution">
    <text evidence="11">The sequence shown here is derived from an EMBL/GenBank/DDBJ whole genome shotgun (WGS) entry which is preliminary data.</text>
</comment>
<dbReference type="GO" id="GO:0004088">
    <property type="term" value="F:carbamoyl-phosphate synthase (glutamine-hydrolyzing) activity"/>
    <property type="evidence" value="ECO:0007669"/>
    <property type="project" value="UniProtKB-UniRule"/>
</dbReference>
<dbReference type="SMART" id="SM01097">
    <property type="entry name" value="CPSase_sm_chain"/>
    <property type="match status" value="1"/>
</dbReference>
<keyword evidence="5 9" id="KW-0547">Nucleotide-binding</keyword>
<evidence type="ECO:0000256" key="8">
    <source>
        <dbReference type="ARBA" id="ARBA00048816"/>
    </source>
</evidence>
<dbReference type="GO" id="GO:0005524">
    <property type="term" value="F:ATP binding"/>
    <property type="evidence" value="ECO:0007669"/>
    <property type="project" value="UniProtKB-UniRule"/>
</dbReference>
<comment type="subunit">
    <text evidence="9">Composed of two chains; the small (or glutamine) chain promotes the hydrolysis of glutamine to ammonia, which is used by the large (or ammonia) chain to synthesize carbamoyl phosphate. Tetramer of heterodimers (alpha,beta)4.</text>
</comment>
<keyword evidence="7 9" id="KW-0315">Glutamine amidotransferase</keyword>
<comment type="pathway">
    <text evidence="9">Pyrimidine metabolism; UMP biosynthesis via de novo pathway; (S)-dihydroorotate from bicarbonate: step 1/3.</text>
</comment>
<dbReference type="InterPro" id="IPR050472">
    <property type="entry name" value="Anth_synth/Amidotransfase"/>
</dbReference>
<gene>
    <name evidence="9" type="primary">carA</name>
    <name evidence="11" type="ORF">SAMN02745355_0069</name>
</gene>
<evidence type="ECO:0000256" key="5">
    <source>
        <dbReference type="ARBA" id="ARBA00022741"/>
    </source>
</evidence>
<feature type="domain" description="Carbamoyl-phosphate synthase small subunit N-terminal" evidence="10">
    <location>
        <begin position="17"/>
        <end position="147"/>
    </location>
</feature>
<keyword evidence="9" id="KW-0665">Pyrimidine biosynthesis</keyword>
<accession>A0A8G2FVG3</accession>
<dbReference type="Proteomes" id="UP000192315">
    <property type="component" value="Unassembled WGS sequence"/>
</dbReference>
<organism evidence="11 12">
    <name type="scientific">Picrophilus torridus (strain ATCC 700027 / DSM 9790 / JCM 10055 / NBRC 100828 / KAW 2/3)</name>
    <dbReference type="NCBI Taxonomy" id="1122961"/>
    <lineage>
        <taxon>Archaea</taxon>
        <taxon>Methanobacteriati</taxon>
        <taxon>Thermoplasmatota</taxon>
        <taxon>Thermoplasmata</taxon>
        <taxon>Thermoplasmatales</taxon>
        <taxon>Picrophilaceae</taxon>
        <taxon>Picrophilus</taxon>
    </lineage>
</organism>
<comment type="function">
    <text evidence="9">Small subunit of the glutamine-dependent carbamoyl phosphate synthetase (CPSase). CPSase catalyzes the formation of carbamoyl phosphate from the ammonia moiety of glutamine, carbonate, and phosphate donated by ATP, constituting the first step of 2 biosynthetic pathways, one leading to arginine and/or urea and the other to pyrimidine nucleotides. The small subunit (glutamine amidotransferase) binds and cleaves glutamine to supply the large subunit with the substrate ammonia.</text>
</comment>
<dbReference type="Gene3D" id="3.40.50.880">
    <property type="match status" value="1"/>
</dbReference>
<feature type="binding site" evidence="9">
    <location>
        <position position="300"/>
    </location>
    <ligand>
        <name>L-glutamine</name>
        <dbReference type="ChEBI" id="CHEBI:58359"/>
    </ligand>
</feature>
<dbReference type="InterPro" id="IPR017926">
    <property type="entry name" value="GATASE"/>
</dbReference>
<evidence type="ECO:0000256" key="3">
    <source>
        <dbReference type="ARBA" id="ARBA00022571"/>
    </source>
</evidence>
<dbReference type="PANTHER" id="PTHR43418">
    <property type="entry name" value="MULTIFUNCTIONAL TRYPTOPHAN BIOSYNTHESIS PROTEIN-RELATED"/>
    <property type="match status" value="1"/>
</dbReference>
<proteinExistence type="inferred from homology"/>
<evidence type="ECO:0000256" key="9">
    <source>
        <dbReference type="HAMAP-Rule" id="MF_01209"/>
    </source>
</evidence>
<dbReference type="PRINTS" id="PR00097">
    <property type="entry name" value="ANTSNTHASEII"/>
</dbReference>
<evidence type="ECO:0000256" key="7">
    <source>
        <dbReference type="ARBA" id="ARBA00022962"/>
    </source>
</evidence>
<dbReference type="RefSeq" id="WP_236719333.1">
    <property type="nucleotide sequence ID" value="NZ_FWYE01000001.1"/>
</dbReference>
<protein>
    <recommendedName>
        <fullName evidence="9">Carbamoyl phosphate synthase small chain</fullName>
        <ecNumber evidence="9">6.3.5.5</ecNumber>
    </recommendedName>
    <alternativeName>
        <fullName evidence="9">Carbamoyl phosphate synthetase glutamine chain</fullName>
    </alternativeName>
</protein>